<dbReference type="Proteomes" id="UP000271974">
    <property type="component" value="Unassembled WGS sequence"/>
</dbReference>
<feature type="region of interest" description="Disordered" evidence="1">
    <location>
        <begin position="1"/>
        <end position="38"/>
    </location>
</feature>
<protein>
    <submittedName>
        <fullName evidence="2">Uncharacterized protein</fullName>
    </submittedName>
</protein>
<accession>A0A3S1B6W2</accession>
<feature type="non-terminal residue" evidence="2">
    <location>
        <position position="1"/>
    </location>
</feature>
<keyword evidence="3" id="KW-1185">Reference proteome</keyword>
<feature type="compositionally biased region" description="Low complexity" evidence="1">
    <location>
        <begin position="114"/>
        <end position="127"/>
    </location>
</feature>
<reference evidence="2 3" key="1">
    <citation type="submission" date="2019-01" db="EMBL/GenBank/DDBJ databases">
        <title>A draft genome assembly of the solar-powered sea slug Elysia chlorotica.</title>
        <authorList>
            <person name="Cai H."/>
            <person name="Li Q."/>
            <person name="Fang X."/>
            <person name="Li J."/>
            <person name="Curtis N.E."/>
            <person name="Altenburger A."/>
            <person name="Shibata T."/>
            <person name="Feng M."/>
            <person name="Maeda T."/>
            <person name="Schwartz J.A."/>
            <person name="Shigenobu S."/>
            <person name="Lundholm N."/>
            <person name="Nishiyama T."/>
            <person name="Yang H."/>
            <person name="Hasebe M."/>
            <person name="Li S."/>
            <person name="Pierce S.K."/>
            <person name="Wang J."/>
        </authorList>
    </citation>
    <scope>NUCLEOTIDE SEQUENCE [LARGE SCALE GENOMIC DNA]</scope>
    <source>
        <strain evidence="2">EC2010</strain>
        <tissue evidence="2">Whole organism of an adult</tissue>
    </source>
</reference>
<evidence type="ECO:0000256" key="1">
    <source>
        <dbReference type="SAM" id="MobiDB-lite"/>
    </source>
</evidence>
<sequence>NSGGQSGQVPREHDHVHEENSGHTIHGDGSPGERPEIGDQLTLQSHHIRSHDNSPFFRPSTASTTTTTATATTTTTTTTETRDNTTTAPRTSITSSTTTPSTPWSEDALEPHKTSTTTYSPPTTLPIRTTLPITTTLAAQTTLAPTQHPSVVNGSGDHVPGELPIASNGSLTTPSTSSQNEQDVIFEPPGMPRTLVELKFSMTWPEFCDSLVQIKDDLFRATKAGNLGQLTMMSQIHLDNVGVNGCVEPVNSTGQILVRMYLVNQTNHYSRVLTLSCAEILRRREELLKICSILREKLTEVGLYTEPFTPSDQGGNPSRGSASGQEPSEPQEQKGDDDIEEKT</sequence>
<organism evidence="2 3">
    <name type="scientific">Elysia chlorotica</name>
    <name type="common">Eastern emerald elysia</name>
    <name type="synonym">Sea slug</name>
    <dbReference type="NCBI Taxonomy" id="188477"/>
    <lineage>
        <taxon>Eukaryota</taxon>
        <taxon>Metazoa</taxon>
        <taxon>Spiralia</taxon>
        <taxon>Lophotrochozoa</taxon>
        <taxon>Mollusca</taxon>
        <taxon>Gastropoda</taxon>
        <taxon>Heterobranchia</taxon>
        <taxon>Euthyneura</taxon>
        <taxon>Panpulmonata</taxon>
        <taxon>Sacoglossa</taxon>
        <taxon>Placobranchoidea</taxon>
        <taxon>Plakobranchidae</taxon>
        <taxon>Elysia</taxon>
    </lineage>
</organism>
<evidence type="ECO:0000313" key="3">
    <source>
        <dbReference type="Proteomes" id="UP000271974"/>
    </source>
</evidence>
<feature type="region of interest" description="Disordered" evidence="1">
    <location>
        <begin position="50"/>
        <end position="127"/>
    </location>
</feature>
<gene>
    <name evidence="2" type="ORF">EGW08_014767</name>
</gene>
<feature type="compositionally biased region" description="Polar residues" evidence="1">
    <location>
        <begin position="167"/>
        <end position="182"/>
    </location>
</feature>
<feature type="region of interest" description="Disordered" evidence="1">
    <location>
        <begin position="145"/>
        <end position="188"/>
    </location>
</feature>
<feature type="compositionally biased region" description="Basic and acidic residues" evidence="1">
    <location>
        <begin position="10"/>
        <end position="21"/>
    </location>
</feature>
<proteinExistence type="predicted"/>
<feature type="non-terminal residue" evidence="2">
    <location>
        <position position="343"/>
    </location>
</feature>
<feature type="compositionally biased region" description="Basic and acidic residues" evidence="1">
    <location>
        <begin position="331"/>
        <end position="343"/>
    </location>
</feature>
<dbReference type="AlphaFoldDB" id="A0A3S1B6W2"/>
<feature type="compositionally biased region" description="Low complexity" evidence="1">
    <location>
        <begin position="61"/>
        <end position="105"/>
    </location>
</feature>
<name>A0A3S1B6W2_ELYCH</name>
<feature type="region of interest" description="Disordered" evidence="1">
    <location>
        <begin position="305"/>
        <end position="343"/>
    </location>
</feature>
<dbReference type="EMBL" id="RQTK01000578">
    <property type="protein sequence ID" value="RUS77461.1"/>
    <property type="molecule type" value="Genomic_DNA"/>
</dbReference>
<comment type="caution">
    <text evidence="2">The sequence shown here is derived from an EMBL/GenBank/DDBJ whole genome shotgun (WGS) entry which is preliminary data.</text>
</comment>
<feature type="compositionally biased region" description="Polar residues" evidence="1">
    <location>
        <begin position="308"/>
        <end position="330"/>
    </location>
</feature>
<evidence type="ECO:0000313" key="2">
    <source>
        <dbReference type="EMBL" id="RUS77461.1"/>
    </source>
</evidence>